<evidence type="ECO:0000256" key="6">
    <source>
        <dbReference type="ARBA" id="ARBA00023242"/>
    </source>
</evidence>
<keyword evidence="4 9" id="KW-0378">Hydrolase</keyword>
<sequence length="192" mass="22298">MNHLSFAIVCSANMNRSMEAHAFLIKKGFNVKSYGTADKVRLPGLTFDSPNCYDFGTPYQDIYNDLVKQNKEFYNKNGILHMLQRNKLIKPSPERLQETSEQFDIIITCAEKVYDQVIEWLEARKRVTNHPVHIVNMEIVDTHDEAMIAAFVISDLAKEMVLAQDLDEDIGELLKHFESKCHRQLLFCTMYY</sequence>
<keyword evidence="6 9" id="KW-0539">Nucleus</keyword>
<dbReference type="EC" id="3.1.3.16" evidence="9"/>
<evidence type="ECO:0000256" key="2">
    <source>
        <dbReference type="ARBA" id="ARBA00008978"/>
    </source>
</evidence>
<keyword evidence="5 9" id="KW-0904">Protein phosphatase</keyword>
<evidence type="ECO:0000256" key="9">
    <source>
        <dbReference type="RuleBase" id="RU369031"/>
    </source>
</evidence>
<dbReference type="PANTHER" id="PTHR20383">
    <property type="entry name" value="RNA POLYMERASE II SUBUNIT A C-TERMINAL DOMAIN PHOSPHATASE"/>
    <property type="match status" value="1"/>
</dbReference>
<comment type="catalytic activity">
    <reaction evidence="7 9">
        <text>O-phospho-L-seryl-[protein] + H2O = L-seryl-[protein] + phosphate</text>
        <dbReference type="Rhea" id="RHEA:20629"/>
        <dbReference type="Rhea" id="RHEA-COMP:9863"/>
        <dbReference type="Rhea" id="RHEA-COMP:11604"/>
        <dbReference type="ChEBI" id="CHEBI:15377"/>
        <dbReference type="ChEBI" id="CHEBI:29999"/>
        <dbReference type="ChEBI" id="CHEBI:43474"/>
        <dbReference type="ChEBI" id="CHEBI:83421"/>
        <dbReference type="EC" id="3.1.3.16"/>
    </reaction>
</comment>
<evidence type="ECO:0000256" key="4">
    <source>
        <dbReference type="ARBA" id="ARBA00022801"/>
    </source>
</evidence>
<dbReference type="RefSeq" id="XP_052746655.1">
    <property type="nucleotide sequence ID" value="XM_052890695.1"/>
</dbReference>
<comment type="function">
    <text evidence="9">Protein phosphatase that catalyzes the dephosphorylation of the C-terminal domain of RNA polymerase II. Plays a role in RNA processing and termination.</text>
</comment>
<evidence type="ECO:0000256" key="5">
    <source>
        <dbReference type="ARBA" id="ARBA00022912"/>
    </source>
</evidence>
<evidence type="ECO:0000256" key="7">
    <source>
        <dbReference type="ARBA" id="ARBA00047761"/>
    </source>
</evidence>
<proteinExistence type="inferred from homology"/>
<comment type="similarity">
    <text evidence="2 9">Belongs to the SSU72 phosphatase family.</text>
</comment>
<gene>
    <name evidence="11" type="primary">LOC112050440</name>
</gene>
<dbReference type="Gene3D" id="3.40.50.2300">
    <property type="match status" value="2"/>
</dbReference>
<evidence type="ECO:0000313" key="10">
    <source>
        <dbReference type="Proteomes" id="UP001652582"/>
    </source>
</evidence>
<protein>
    <recommendedName>
        <fullName evidence="9">RNA polymerase II subunit A C-terminal domain phosphatase SSU72</fullName>
        <shortName evidence="9">CTD phosphatase SSU72</shortName>
        <ecNumber evidence="9">3.1.3.16</ecNumber>
    </recommendedName>
</protein>
<keyword evidence="10" id="KW-1185">Reference proteome</keyword>
<evidence type="ECO:0000256" key="8">
    <source>
        <dbReference type="ARBA" id="ARBA00048336"/>
    </source>
</evidence>
<evidence type="ECO:0000256" key="3">
    <source>
        <dbReference type="ARBA" id="ARBA00022664"/>
    </source>
</evidence>
<reference evidence="11" key="1">
    <citation type="submission" date="2025-08" db="UniProtKB">
        <authorList>
            <consortium name="RefSeq"/>
        </authorList>
    </citation>
    <scope>IDENTIFICATION</scope>
</reference>
<dbReference type="Proteomes" id="UP001652582">
    <property type="component" value="Chromosome Z"/>
</dbReference>
<evidence type="ECO:0000313" key="11">
    <source>
        <dbReference type="RefSeq" id="XP_052746655.1"/>
    </source>
</evidence>
<name>A0ABM3M6V2_BICAN</name>
<organism evidence="10 11">
    <name type="scientific">Bicyclus anynana</name>
    <name type="common">Squinting bush brown butterfly</name>
    <dbReference type="NCBI Taxonomy" id="110368"/>
    <lineage>
        <taxon>Eukaryota</taxon>
        <taxon>Metazoa</taxon>
        <taxon>Ecdysozoa</taxon>
        <taxon>Arthropoda</taxon>
        <taxon>Hexapoda</taxon>
        <taxon>Insecta</taxon>
        <taxon>Pterygota</taxon>
        <taxon>Neoptera</taxon>
        <taxon>Endopterygota</taxon>
        <taxon>Lepidoptera</taxon>
        <taxon>Glossata</taxon>
        <taxon>Ditrysia</taxon>
        <taxon>Papilionoidea</taxon>
        <taxon>Nymphalidae</taxon>
        <taxon>Satyrinae</taxon>
        <taxon>Satyrini</taxon>
        <taxon>Mycalesina</taxon>
        <taxon>Bicyclus</taxon>
    </lineage>
</organism>
<comment type="catalytic activity">
    <reaction evidence="8 9">
        <text>O-phospho-L-threonyl-[protein] + H2O = L-threonyl-[protein] + phosphate</text>
        <dbReference type="Rhea" id="RHEA:47004"/>
        <dbReference type="Rhea" id="RHEA-COMP:11060"/>
        <dbReference type="Rhea" id="RHEA-COMP:11605"/>
        <dbReference type="ChEBI" id="CHEBI:15377"/>
        <dbReference type="ChEBI" id="CHEBI:30013"/>
        <dbReference type="ChEBI" id="CHEBI:43474"/>
        <dbReference type="ChEBI" id="CHEBI:61977"/>
        <dbReference type="EC" id="3.1.3.16"/>
    </reaction>
</comment>
<evidence type="ECO:0000256" key="1">
    <source>
        <dbReference type="ARBA" id="ARBA00004123"/>
    </source>
</evidence>
<accession>A0ABM3M6V2</accession>
<dbReference type="Pfam" id="PF04722">
    <property type="entry name" value="Ssu72"/>
    <property type="match status" value="1"/>
</dbReference>
<dbReference type="InterPro" id="IPR006811">
    <property type="entry name" value="RNA_pol_II_suA"/>
</dbReference>
<keyword evidence="3 9" id="KW-0507">mRNA processing</keyword>
<comment type="subcellular location">
    <subcellularLocation>
        <location evidence="1 9">Nucleus</location>
    </subcellularLocation>
</comment>
<dbReference type="GeneID" id="112050440"/>